<dbReference type="PANTHER" id="PTHR32063:SF18">
    <property type="entry name" value="CATION EFFLUX SYSTEM PROTEIN"/>
    <property type="match status" value="1"/>
</dbReference>
<feature type="transmembrane region" description="Helical" evidence="1">
    <location>
        <begin position="344"/>
        <end position="362"/>
    </location>
</feature>
<keyword evidence="1" id="KW-1133">Transmembrane helix</keyword>
<dbReference type="Gene3D" id="1.20.1640.10">
    <property type="entry name" value="Multidrug efflux transporter AcrB transmembrane domain"/>
    <property type="match status" value="2"/>
</dbReference>
<dbReference type="RefSeq" id="WP_425344614.1">
    <property type="nucleotide sequence ID" value="NZ_JBGUBD010000003.1"/>
</dbReference>
<dbReference type="SUPFAM" id="SSF82693">
    <property type="entry name" value="Multidrug efflux transporter AcrB pore domain, PN1, PN2, PC1 and PC2 subdomains"/>
    <property type="match status" value="2"/>
</dbReference>
<accession>A0ABV4U4C1</accession>
<dbReference type="Pfam" id="PF00873">
    <property type="entry name" value="ACR_tran"/>
    <property type="match status" value="1"/>
</dbReference>
<dbReference type="Gene3D" id="3.30.70.1320">
    <property type="entry name" value="Multidrug efflux transporter AcrB pore domain like"/>
    <property type="match status" value="1"/>
</dbReference>
<dbReference type="SUPFAM" id="SSF82714">
    <property type="entry name" value="Multidrug efflux transporter AcrB TolC docking domain, DN and DC subdomains"/>
    <property type="match status" value="2"/>
</dbReference>
<dbReference type="Gene3D" id="3.30.70.1440">
    <property type="entry name" value="Multidrug efflux transporter AcrB pore domain"/>
    <property type="match status" value="1"/>
</dbReference>
<proteinExistence type="predicted"/>
<dbReference type="EMBL" id="JBGUBD010000003">
    <property type="protein sequence ID" value="MFA9477687.1"/>
    <property type="molecule type" value="Genomic_DNA"/>
</dbReference>
<dbReference type="Proteomes" id="UP001575105">
    <property type="component" value="Unassembled WGS sequence"/>
</dbReference>
<feature type="transmembrane region" description="Helical" evidence="1">
    <location>
        <begin position="1000"/>
        <end position="1024"/>
    </location>
</feature>
<dbReference type="Gene3D" id="3.30.70.1430">
    <property type="entry name" value="Multidrug efflux transporter AcrB pore domain"/>
    <property type="match status" value="2"/>
</dbReference>
<feature type="transmembrane region" description="Helical" evidence="1">
    <location>
        <begin position="472"/>
        <end position="500"/>
    </location>
</feature>
<feature type="transmembrane region" description="Helical" evidence="1">
    <location>
        <begin position="18"/>
        <end position="37"/>
    </location>
</feature>
<feature type="transmembrane region" description="Helical" evidence="1">
    <location>
        <begin position="972"/>
        <end position="994"/>
    </location>
</feature>
<dbReference type="Gene3D" id="3.30.2090.10">
    <property type="entry name" value="Multidrug efflux transporter AcrB TolC docking domain, DN and DC subdomains"/>
    <property type="match status" value="2"/>
</dbReference>
<reference evidence="2 3" key="1">
    <citation type="submission" date="2024-08" db="EMBL/GenBank/DDBJ databases">
        <title>Whole-genome sequencing of halo(alkali)philic microorganisms from hypersaline lakes.</title>
        <authorList>
            <person name="Sorokin D.Y."/>
            <person name="Merkel A.Y."/>
            <person name="Messina E."/>
            <person name="Yakimov M."/>
        </authorList>
    </citation>
    <scope>NUCLEOTIDE SEQUENCE [LARGE SCALE GENOMIC DNA]</scope>
    <source>
        <strain evidence="2 3">AB-hyl4</strain>
    </source>
</reference>
<feature type="transmembrane region" description="Helical" evidence="1">
    <location>
        <begin position="369"/>
        <end position="390"/>
    </location>
</feature>
<dbReference type="PRINTS" id="PR00702">
    <property type="entry name" value="ACRIFLAVINRP"/>
</dbReference>
<organism evidence="2 3">
    <name type="scientific">Natronomicrosphaera hydrolytica</name>
    <dbReference type="NCBI Taxonomy" id="3242702"/>
    <lineage>
        <taxon>Bacteria</taxon>
        <taxon>Pseudomonadati</taxon>
        <taxon>Planctomycetota</taxon>
        <taxon>Phycisphaerae</taxon>
        <taxon>Phycisphaerales</taxon>
        <taxon>Phycisphaeraceae</taxon>
        <taxon>Natronomicrosphaera</taxon>
    </lineage>
</organism>
<dbReference type="PANTHER" id="PTHR32063">
    <property type="match status" value="1"/>
</dbReference>
<feature type="transmembrane region" description="Helical" evidence="1">
    <location>
        <begin position="871"/>
        <end position="890"/>
    </location>
</feature>
<keyword evidence="1" id="KW-0472">Membrane</keyword>
<evidence type="ECO:0000313" key="3">
    <source>
        <dbReference type="Proteomes" id="UP001575105"/>
    </source>
</evidence>
<comment type="caution">
    <text evidence="2">The sequence shown here is derived from an EMBL/GenBank/DDBJ whole genome shotgun (WGS) entry which is preliminary data.</text>
</comment>
<feature type="transmembrane region" description="Helical" evidence="1">
    <location>
        <begin position="923"/>
        <end position="944"/>
    </location>
</feature>
<feature type="transmembrane region" description="Helical" evidence="1">
    <location>
        <begin position="437"/>
        <end position="460"/>
    </location>
</feature>
<keyword evidence="1" id="KW-0812">Transmembrane</keyword>
<evidence type="ECO:0000313" key="2">
    <source>
        <dbReference type="EMBL" id="MFA9477687.1"/>
    </source>
</evidence>
<sequence>MALEDHSLATLFIRNRHLLWLSIVVVAVAGVSALLALPRLEDPRMVNRFPLVITQSPGYSAQRVEALVTEPVERVLREVPEIREFVSTSSDGLSLVAVVLHDWVGEGQNEQVFSKMRDRLAEVQRELPAEASRPQLEDQRGAVAETLIVALTWREGEPAMGVLRRQAEVLADRLRAVPGTELVRLAGEPSEQITVVVDDEALALAGLTPGALAQRLIDADVKQPAGIARSGRSDIQLEVTGELDSVQRVRNVAVRDGEAGSVLRVGDVADVRRTWRDPPETIALANGERAVLVAARMGSDQQTDRWARAARAAVERFRVEVGDGVGVDIRFDQSTYTAERLGQLGWNLLAGAGVVMLVILVLMGARFSLLVGAALPMSAGLTLFGLLVLGGTLQQMSMFGMIIATGLLIDNAIVMTDEVRKRLEAGMAARAAVRETVEYLFFPLLSSTLTTMLAFAPIALLPGPAGDFVSPIAIAVMLALASSFLLAFTVIPALAALLGAKAAARADKRWWRDGVRSDWLTDRYRAGLQHAFATPAIGIGLACLLPVAGFALMPSMGTAFFPPVDRDMFHVRFWLSDDASLERTAEVAQRMEAVMRDDAGVADVDWMIGGGYPPVFYNVIYGYDGARHFGQAIVTSRSDADTARLVPALQAALNDHFPEAQVVVDAFGQGPPSEAEVELRIHGPSIAVLQTLGDQLRLMLQSHAEVVHTQVSLPRGRPKLWLDADEDEAMLAGLTLDDLARQLEGSLEGIAAGSVIEQIEQMPVYVRYDDAHRREMSRLSSMRFLHPQGEGWVPLSALGELRLRPELPTVTRYNGQRFNSVQGYTRAGALSIDVANDVRKMLDASDFTLPDGYWLELGGDAEQQDQAVGNLMQYAPVLIAMAITTLVLTFRSVLLALLLITVAMLSVGLSVGVTWVWGLSFSFNTMLGAMGLIGVAFNNSIVVLNAIRKHPQAHAGDVDAVAERVVDCSRHLISTTLTTIGGFVPLLIFVGGAFWPSLAIVLAGGVGGSMILAILFTPAVYVLARRVRGVWVEPTPTPVATGGAT</sequence>
<dbReference type="SUPFAM" id="SSF82866">
    <property type="entry name" value="Multidrug efflux transporter AcrB transmembrane domain"/>
    <property type="match status" value="2"/>
</dbReference>
<feature type="transmembrane region" description="Helical" evidence="1">
    <location>
        <begin position="532"/>
        <end position="553"/>
    </location>
</feature>
<gene>
    <name evidence="2" type="ORF">ACERK3_05195</name>
</gene>
<dbReference type="InterPro" id="IPR001036">
    <property type="entry name" value="Acrflvin-R"/>
</dbReference>
<evidence type="ECO:0000256" key="1">
    <source>
        <dbReference type="SAM" id="Phobius"/>
    </source>
</evidence>
<feature type="transmembrane region" description="Helical" evidence="1">
    <location>
        <begin position="897"/>
        <end position="917"/>
    </location>
</feature>
<protein>
    <submittedName>
        <fullName evidence="2">Efflux RND transporter permease subunit</fullName>
    </submittedName>
</protein>
<name>A0ABV4U4C1_9BACT</name>
<dbReference type="InterPro" id="IPR027463">
    <property type="entry name" value="AcrB_DN_DC_subdom"/>
</dbReference>
<keyword evidence="3" id="KW-1185">Reference proteome</keyword>